<keyword evidence="4" id="KW-0804">Transcription</keyword>
<dbReference type="PANTHER" id="PTHR30385">
    <property type="entry name" value="SIGMA FACTOR F FLAGELLAR"/>
    <property type="match status" value="1"/>
</dbReference>
<dbReference type="SUPFAM" id="SSF88659">
    <property type="entry name" value="Sigma3 and sigma4 domains of RNA polymerase sigma factors"/>
    <property type="match status" value="2"/>
</dbReference>
<dbReference type="PROSITE" id="PS00716">
    <property type="entry name" value="SIGMA70_2"/>
    <property type="match status" value="1"/>
</dbReference>
<dbReference type="InterPro" id="IPR007624">
    <property type="entry name" value="RNA_pol_sigma70_r3"/>
</dbReference>
<keyword evidence="1" id="KW-0805">Transcription regulation</keyword>
<dbReference type="InterPro" id="IPR007630">
    <property type="entry name" value="RNA_pol_sigma70_r4"/>
</dbReference>
<evidence type="ECO:0000256" key="2">
    <source>
        <dbReference type="ARBA" id="ARBA00023082"/>
    </source>
</evidence>
<evidence type="ECO:0000256" key="1">
    <source>
        <dbReference type="ARBA" id="ARBA00023015"/>
    </source>
</evidence>
<dbReference type="PIRSF" id="PIRSF000770">
    <property type="entry name" value="RNA_pol_sigma-SigE/K"/>
    <property type="match status" value="1"/>
</dbReference>
<dbReference type="PRINTS" id="PR00046">
    <property type="entry name" value="SIGMA70FCT"/>
</dbReference>
<evidence type="ECO:0000259" key="5">
    <source>
        <dbReference type="PROSITE" id="PS00716"/>
    </source>
</evidence>
<evidence type="ECO:0000313" key="7">
    <source>
        <dbReference type="Proteomes" id="UP000790580"/>
    </source>
</evidence>
<dbReference type="CDD" id="cd06171">
    <property type="entry name" value="Sigma70_r4"/>
    <property type="match status" value="1"/>
</dbReference>
<dbReference type="InterPro" id="IPR000943">
    <property type="entry name" value="RNA_pol_sigma70"/>
</dbReference>
<dbReference type="NCBIfam" id="NF005413">
    <property type="entry name" value="PRK06986.1"/>
    <property type="match status" value="1"/>
</dbReference>
<dbReference type="InterPro" id="IPR014284">
    <property type="entry name" value="RNA_pol_sigma-70_dom"/>
</dbReference>
<comment type="caution">
    <text evidence="6">The sequence shown here is derived from an EMBL/GenBank/DDBJ whole genome shotgun (WGS) entry which is preliminary data.</text>
</comment>
<dbReference type="Gene3D" id="1.20.140.160">
    <property type="match status" value="1"/>
</dbReference>
<proteinExistence type="predicted"/>
<dbReference type="Pfam" id="PF04542">
    <property type="entry name" value="Sigma70_r2"/>
    <property type="match status" value="1"/>
</dbReference>
<dbReference type="RefSeq" id="WP_088075671.1">
    <property type="nucleotide sequence ID" value="NZ_JAHQCR010000016.1"/>
</dbReference>
<dbReference type="EMBL" id="JAHQCR010000016">
    <property type="protein sequence ID" value="MBU9720344.1"/>
    <property type="molecule type" value="Genomic_DNA"/>
</dbReference>
<dbReference type="Gene3D" id="1.10.1740.10">
    <property type="match status" value="1"/>
</dbReference>
<keyword evidence="2" id="KW-0731">Sigma factor</keyword>
<reference evidence="6 7" key="1">
    <citation type="submission" date="2021-06" db="EMBL/GenBank/DDBJ databases">
        <title>Bacillus sp. RD4P76, an endophyte from a halophyte.</title>
        <authorList>
            <person name="Sun J.-Q."/>
        </authorList>
    </citation>
    <scope>NUCLEOTIDE SEQUENCE [LARGE SCALE GENOMIC DNA]</scope>
    <source>
        <strain evidence="6 7">JCM 17098</strain>
    </source>
</reference>
<dbReference type="NCBIfam" id="TIGR02937">
    <property type="entry name" value="sigma70-ECF"/>
    <property type="match status" value="1"/>
</dbReference>
<organism evidence="6 7">
    <name type="scientific">Evansella alkalicola</name>
    <dbReference type="NCBI Taxonomy" id="745819"/>
    <lineage>
        <taxon>Bacteria</taxon>
        <taxon>Bacillati</taxon>
        <taxon>Bacillota</taxon>
        <taxon>Bacilli</taxon>
        <taxon>Bacillales</taxon>
        <taxon>Bacillaceae</taxon>
        <taxon>Evansella</taxon>
    </lineage>
</organism>
<dbReference type="Pfam" id="PF04545">
    <property type="entry name" value="Sigma70_r4"/>
    <property type="match status" value="1"/>
</dbReference>
<gene>
    <name evidence="6" type="ORF">KS407_02680</name>
</gene>
<evidence type="ECO:0000256" key="3">
    <source>
        <dbReference type="ARBA" id="ARBA00023125"/>
    </source>
</evidence>
<dbReference type="NCBIfam" id="NF005809">
    <property type="entry name" value="PRK07670.1"/>
    <property type="match status" value="1"/>
</dbReference>
<dbReference type="SUPFAM" id="SSF88946">
    <property type="entry name" value="Sigma2 domain of RNA polymerase sigma factors"/>
    <property type="match status" value="1"/>
</dbReference>
<accession>A0ABS6JRK6</accession>
<sequence>MPQINVNTELKQDWDCWNETRDSIACDRLVRAYMPLVDYHVNRISSTLPRNVHVDDLKSNGMLGLLDALEKFDPKRDLKFDTYASFRIRGAIIDGLRQQDWLPRSVREKTKKIEQTVEKLEQEYGRYVTSEEVAASLGIGEDEVLRTMNENFIGNHLSIDETANDDNDVTFSATIMDNKQLTPEARLNKKADMEELTKVIQSLNEKEQLIISLFYFEELTLTEIGHIMNLTTSRISQIHSKTIFKLQSRLQSMKETD</sequence>
<dbReference type="InterPro" id="IPR013324">
    <property type="entry name" value="RNA_pol_sigma_r3/r4-like"/>
</dbReference>
<name>A0ABS6JRK6_9BACI</name>
<feature type="domain" description="RNA polymerase sigma-70" evidence="5">
    <location>
        <begin position="220"/>
        <end position="246"/>
    </location>
</feature>
<dbReference type="Proteomes" id="UP000790580">
    <property type="component" value="Unassembled WGS sequence"/>
</dbReference>
<dbReference type="Pfam" id="PF04539">
    <property type="entry name" value="Sigma70_r3"/>
    <property type="match status" value="1"/>
</dbReference>
<keyword evidence="3" id="KW-0238">DNA-binding</keyword>
<dbReference type="InterPro" id="IPR013325">
    <property type="entry name" value="RNA_pol_sigma_r2"/>
</dbReference>
<evidence type="ECO:0000313" key="6">
    <source>
        <dbReference type="EMBL" id="MBU9720344.1"/>
    </source>
</evidence>
<evidence type="ECO:0000256" key="4">
    <source>
        <dbReference type="ARBA" id="ARBA00023163"/>
    </source>
</evidence>
<protein>
    <submittedName>
        <fullName evidence="6">FliA/WhiG family RNA polymerase sigma factor</fullName>
    </submittedName>
</protein>
<dbReference type="NCBIfam" id="TIGR02479">
    <property type="entry name" value="FliA_WhiG"/>
    <property type="match status" value="1"/>
</dbReference>
<keyword evidence="7" id="KW-1185">Reference proteome</keyword>
<dbReference type="InterPro" id="IPR012845">
    <property type="entry name" value="RNA_pol_sigma_FliA_WhiG"/>
</dbReference>
<dbReference type="InterPro" id="IPR007627">
    <property type="entry name" value="RNA_pol_sigma70_r2"/>
</dbReference>
<dbReference type="PANTHER" id="PTHR30385:SF7">
    <property type="entry name" value="RNA POLYMERASE SIGMA FACTOR FLIA"/>
    <property type="match status" value="1"/>
</dbReference>